<keyword evidence="7" id="KW-1133">Transmembrane helix</keyword>
<accession>A0A9N9PZF3</accession>
<comment type="similarity">
    <text evidence="2">Belongs to the CDC45 family.</text>
</comment>
<dbReference type="InterPro" id="IPR049326">
    <property type="entry name" value="Rhodopsin_dom_fungi"/>
</dbReference>
<keyword evidence="7" id="KW-0472">Membrane</keyword>
<feature type="transmembrane region" description="Helical" evidence="7">
    <location>
        <begin position="91"/>
        <end position="109"/>
    </location>
</feature>
<keyword evidence="10" id="KW-1185">Reference proteome</keyword>
<evidence type="ECO:0000256" key="4">
    <source>
        <dbReference type="ARBA" id="ARBA00023242"/>
    </source>
</evidence>
<dbReference type="PANTHER" id="PTHR10507:SF0">
    <property type="entry name" value="CELL DIVISION CONTROL PROTEIN 45 HOMOLOG"/>
    <property type="match status" value="1"/>
</dbReference>
<keyword evidence="7" id="KW-0812">Transmembrane</keyword>
<dbReference type="Pfam" id="PF02724">
    <property type="entry name" value="CDC45"/>
    <property type="match status" value="1"/>
</dbReference>
<evidence type="ECO:0000313" key="10">
    <source>
        <dbReference type="Proteomes" id="UP000696280"/>
    </source>
</evidence>
<dbReference type="GO" id="GO:0000727">
    <property type="term" value="P:double-strand break repair via break-induced replication"/>
    <property type="evidence" value="ECO:0007669"/>
    <property type="project" value="TreeGrafter"/>
</dbReference>
<dbReference type="Proteomes" id="UP000696280">
    <property type="component" value="Unassembled WGS sequence"/>
</dbReference>
<evidence type="ECO:0000256" key="6">
    <source>
        <dbReference type="SAM" id="MobiDB-lite"/>
    </source>
</evidence>
<evidence type="ECO:0000256" key="5">
    <source>
        <dbReference type="ARBA" id="ARBA00023306"/>
    </source>
</evidence>
<feature type="transmembrane region" description="Helical" evidence="7">
    <location>
        <begin position="170"/>
        <end position="198"/>
    </location>
</feature>
<proteinExistence type="inferred from homology"/>
<feature type="transmembrane region" description="Helical" evidence="7">
    <location>
        <begin position="57"/>
        <end position="79"/>
    </location>
</feature>
<dbReference type="OrthoDB" id="10258882at2759"/>
<organism evidence="9 10">
    <name type="scientific">Hymenoscyphus fraxineus</name>
    <dbReference type="NCBI Taxonomy" id="746836"/>
    <lineage>
        <taxon>Eukaryota</taxon>
        <taxon>Fungi</taxon>
        <taxon>Dikarya</taxon>
        <taxon>Ascomycota</taxon>
        <taxon>Pezizomycotina</taxon>
        <taxon>Leotiomycetes</taxon>
        <taxon>Helotiales</taxon>
        <taxon>Helotiaceae</taxon>
        <taxon>Hymenoscyphus</taxon>
    </lineage>
</organism>
<evidence type="ECO:0000256" key="3">
    <source>
        <dbReference type="ARBA" id="ARBA00022705"/>
    </source>
</evidence>
<feature type="region of interest" description="Disordered" evidence="6">
    <location>
        <begin position="599"/>
        <end position="621"/>
    </location>
</feature>
<reference evidence="9" key="1">
    <citation type="submission" date="2021-07" db="EMBL/GenBank/DDBJ databases">
        <authorList>
            <person name="Durling M."/>
        </authorList>
    </citation>
    <scope>NUCLEOTIDE SEQUENCE</scope>
</reference>
<feature type="compositionally biased region" description="Acidic residues" evidence="6">
    <location>
        <begin position="645"/>
        <end position="669"/>
    </location>
</feature>
<comment type="caution">
    <text evidence="9">The sequence shown here is derived from an EMBL/GenBank/DDBJ whole genome shotgun (WGS) entry which is preliminary data.</text>
</comment>
<feature type="transmembrane region" description="Helical" evidence="7">
    <location>
        <begin position="284"/>
        <end position="306"/>
    </location>
</feature>
<dbReference type="GO" id="GO:1902977">
    <property type="term" value="P:mitotic DNA replication preinitiation complex assembly"/>
    <property type="evidence" value="ECO:0007669"/>
    <property type="project" value="TreeGrafter"/>
</dbReference>
<feature type="compositionally biased region" description="Polar residues" evidence="6">
    <location>
        <begin position="864"/>
        <end position="889"/>
    </location>
</feature>
<feature type="region of interest" description="Disordered" evidence="6">
    <location>
        <begin position="639"/>
        <end position="754"/>
    </location>
</feature>
<feature type="compositionally biased region" description="Polar residues" evidence="6">
    <location>
        <begin position="733"/>
        <end position="742"/>
    </location>
</feature>
<name>A0A9N9PZF3_9HELO</name>
<protein>
    <recommendedName>
        <fullName evidence="8">Rhodopsin domain-containing protein</fullName>
    </recommendedName>
</protein>
<keyword evidence="3" id="KW-0235">DNA replication</keyword>
<feature type="region of interest" description="Disordered" evidence="6">
    <location>
        <begin position="1180"/>
        <end position="1261"/>
    </location>
</feature>
<dbReference type="GO" id="GO:0031261">
    <property type="term" value="C:DNA replication preinitiation complex"/>
    <property type="evidence" value="ECO:0007669"/>
    <property type="project" value="TreeGrafter"/>
</dbReference>
<dbReference type="EMBL" id="CAJVRL010000103">
    <property type="protein sequence ID" value="CAG8960983.1"/>
    <property type="molecule type" value="Genomic_DNA"/>
</dbReference>
<dbReference type="GO" id="GO:0006270">
    <property type="term" value="P:DNA replication initiation"/>
    <property type="evidence" value="ECO:0007669"/>
    <property type="project" value="InterPro"/>
</dbReference>
<keyword evidence="4" id="KW-0539">Nucleus</keyword>
<dbReference type="GO" id="GO:0003682">
    <property type="term" value="F:chromatin binding"/>
    <property type="evidence" value="ECO:0007669"/>
    <property type="project" value="TreeGrafter"/>
</dbReference>
<gene>
    <name evidence="9" type="ORF">HYFRA_00002522</name>
</gene>
<keyword evidence="5" id="KW-0131">Cell cycle</keyword>
<evidence type="ECO:0000313" key="9">
    <source>
        <dbReference type="EMBL" id="CAG8960983.1"/>
    </source>
</evidence>
<dbReference type="GO" id="GO:0003688">
    <property type="term" value="F:DNA replication origin binding"/>
    <property type="evidence" value="ECO:0007669"/>
    <property type="project" value="TreeGrafter"/>
</dbReference>
<feature type="compositionally biased region" description="Low complexity" evidence="6">
    <location>
        <begin position="721"/>
        <end position="732"/>
    </location>
</feature>
<feature type="compositionally biased region" description="Acidic residues" evidence="6">
    <location>
        <begin position="1227"/>
        <end position="1254"/>
    </location>
</feature>
<feature type="region of interest" description="Disordered" evidence="6">
    <location>
        <begin position="859"/>
        <end position="891"/>
    </location>
</feature>
<comment type="subcellular location">
    <subcellularLocation>
        <location evidence="1">Nucleus</location>
    </subcellularLocation>
</comment>
<feature type="transmembrane region" description="Helical" evidence="7">
    <location>
        <begin position="253"/>
        <end position="272"/>
    </location>
</feature>
<evidence type="ECO:0000256" key="1">
    <source>
        <dbReference type="ARBA" id="ARBA00004123"/>
    </source>
</evidence>
<dbReference type="GO" id="GO:0003697">
    <property type="term" value="F:single-stranded DNA binding"/>
    <property type="evidence" value="ECO:0007669"/>
    <property type="project" value="TreeGrafter"/>
</dbReference>
<evidence type="ECO:0000259" key="8">
    <source>
        <dbReference type="Pfam" id="PF20684"/>
    </source>
</evidence>
<dbReference type="InterPro" id="IPR003874">
    <property type="entry name" value="CDC45"/>
</dbReference>
<feature type="compositionally biased region" description="Basic and acidic residues" evidence="6">
    <location>
        <begin position="1213"/>
        <end position="1226"/>
    </location>
</feature>
<feature type="compositionally biased region" description="Basic and acidic residues" evidence="6">
    <location>
        <begin position="1188"/>
        <end position="1204"/>
    </location>
</feature>
<evidence type="ECO:0000256" key="2">
    <source>
        <dbReference type="ARBA" id="ARBA00010727"/>
    </source>
</evidence>
<dbReference type="Pfam" id="PF20684">
    <property type="entry name" value="Fung_rhodopsin"/>
    <property type="match status" value="1"/>
</dbReference>
<feature type="transmembrane region" description="Helical" evidence="7">
    <location>
        <begin position="137"/>
        <end position="158"/>
    </location>
</feature>
<feature type="transmembrane region" description="Helical" evidence="7">
    <location>
        <begin position="218"/>
        <end position="241"/>
    </location>
</feature>
<feature type="domain" description="Rhodopsin" evidence="8">
    <location>
        <begin position="73"/>
        <end position="316"/>
    </location>
</feature>
<dbReference type="PANTHER" id="PTHR10507">
    <property type="entry name" value="CDC45-RELATED PROTEIN"/>
    <property type="match status" value="1"/>
</dbReference>
<evidence type="ECO:0000256" key="7">
    <source>
        <dbReference type="SAM" id="Phobius"/>
    </source>
</evidence>
<sequence length="1311" mass="145840">MVPDNFAPRSRCASRWGNEVYLHKYTSPLQAILLTVQPKAKKVKKITMNLYPASTVIPIYAVFCSIGILLTCLRFWVRISYTKQKVGPDDYFILLGVIVAIACTSIQFYNALRGTGGDVVSAQEQHARAILAHKVDFSMLVIEKLAFGAVKISLLLFYRRIFGVWPGFTLINNLLLAFVAVWTVSFAMADLLLCGRRIELQWALDQSIAYRACGDKGAALVLFAATSILTDALVLGLPLLYIGKLKMNSSKRVAASIVFFLGTIIAYPMGRLDFTNSRPKTTPLILQIFNPTFWAMVEMLLGVWAANLPPLSPLLKAPNHFNIRRTWRKLSGSGSRSGSGKSSEKEDKSEIPARLQFHFSTHSFKPLGFLFTTFSLVLTGILVPHKFIIFFAVNGTLEISNFQLPRVLRPLNIPPSHESQLRIESFIHATAQNLLRNYYEVWRVCNFFNMYLPRSLISTLYLHLQRTHHPLSPPVLILVALEPDALCGCRILTQLLKRDYIPHKIQPIAGYGDLERAGRTVIRPMMESQGGSGGVVVCLGVGGLVDLGGLLGIDTEEEEINYGGVECWVIDARRPWNLGNVFGGHPRLQPAEEGLETMQQPGVDSGRIQRDYKPGKGGIIVFDDGDVEDELEKERDAYLALVDMPEVDEDDDDSEGSESEDEDEAELVEESQPRPGKKRKSWSDRDEEDDSSEDEGRPHQRRRSNLSSPIPDSPRRPKQRGLVSLSGPPLSSTAASRSVSPTPAQPPKAPSAKTLRRRLLKLRAKHESVLQAYYSMGASYSEPISSMMYSLASELGREDNDLLWMTIVGVTSMELYGRSAVGVAVSSGKTMAPSAGWLGSRGSRIRQLLRDEVRRLNPPDLSDSGFNANRNASPENSGIIPTTARSPTDTGIRLSPEPKFLLIRHWSLYDSMLHSPYLSARLHIWSDSGRKRLHKLLAKMGVSLVQCKQSYTHMDMELKRGLRTKLLKYSEMYGLDDLVPSADTDGRDRGGTKEGWGFVRSWGWRATLSAQDVGVVVGAILEVGKQAVNTLQNSAWNPSQENRETTDEDGTLEAQEWVGRFWDAYDALEKIEELKAALPTAQHLHRAILRTGTSLIEKRQIRHLRAFRMCVVKDGPDVQLFTHPSALTKLALWVGEAIAEQERETKGKLGHGGRGTPLVVAGLNETRGVYVIVGTGGGGGGMGYGDKNASKEKKEKQEAKAKARELKKKNKEKVREEKREARRLALGDDEDFEDETESEGSSSEEEEEEEEEEEVKAKGFGRNKFGNAFQEVVEETNARVRIDSFEHCVVEVKKEDLSGFLESLSMKAVVG</sequence>
<feature type="transmembrane region" description="Helical" evidence="7">
    <location>
        <begin position="367"/>
        <end position="393"/>
    </location>
</feature>